<evidence type="ECO:0000313" key="4">
    <source>
        <dbReference type="EMBL" id="CAE8637708.1"/>
    </source>
</evidence>
<feature type="non-terminal residue" evidence="4">
    <location>
        <position position="1"/>
    </location>
</feature>
<dbReference type="Pfam" id="PF00023">
    <property type="entry name" value="Ank"/>
    <property type="match status" value="1"/>
</dbReference>
<dbReference type="Proteomes" id="UP000654075">
    <property type="component" value="Unassembled WGS sequence"/>
</dbReference>
<name>A0A813HJH6_POLGL</name>
<dbReference type="SUPFAM" id="SSF48403">
    <property type="entry name" value="Ankyrin repeat"/>
    <property type="match status" value="1"/>
</dbReference>
<accession>A0A813HJH6</accession>
<dbReference type="OrthoDB" id="444997at2759"/>
<evidence type="ECO:0000313" key="5">
    <source>
        <dbReference type="Proteomes" id="UP000654075"/>
    </source>
</evidence>
<dbReference type="PROSITE" id="PS50297">
    <property type="entry name" value="ANK_REP_REGION"/>
    <property type="match status" value="2"/>
</dbReference>
<keyword evidence="1" id="KW-0677">Repeat</keyword>
<dbReference type="InterPro" id="IPR036770">
    <property type="entry name" value="Ankyrin_rpt-contain_sf"/>
</dbReference>
<dbReference type="AlphaFoldDB" id="A0A813HJH6"/>
<evidence type="ECO:0000256" key="3">
    <source>
        <dbReference type="PROSITE-ProRule" id="PRU00023"/>
    </source>
</evidence>
<feature type="repeat" description="ANK" evidence="3">
    <location>
        <begin position="61"/>
        <end position="93"/>
    </location>
</feature>
<dbReference type="Gene3D" id="1.25.40.20">
    <property type="entry name" value="Ankyrin repeat-containing domain"/>
    <property type="match status" value="2"/>
</dbReference>
<keyword evidence="5" id="KW-1185">Reference proteome</keyword>
<dbReference type="EMBL" id="CAJNNV010031753">
    <property type="protein sequence ID" value="CAE8637708.1"/>
    <property type="molecule type" value="Genomic_DNA"/>
</dbReference>
<dbReference type="InterPro" id="IPR002110">
    <property type="entry name" value="Ankyrin_rpt"/>
</dbReference>
<comment type="caution">
    <text evidence="4">The sequence shown here is derived from an EMBL/GenBank/DDBJ whole genome shotgun (WGS) entry which is preliminary data.</text>
</comment>
<dbReference type="SMART" id="SM00248">
    <property type="entry name" value="ANK"/>
    <property type="match status" value="3"/>
</dbReference>
<dbReference type="PANTHER" id="PTHR24188">
    <property type="entry name" value="ANKYRIN REPEAT PROTEIN"/>
    <property type="match status" value="1"/>
</dbReference>
<protein>
    <submittedName>
        <fullName evidence="4">Uncharacterized protein</fullName>
    </submittedName>
</protein>
<dbReference type="PROSITE" id="PS50088">
    <property type="entry name" value="ANK_REPEAT"/>
    <property type="match status" value="2"/>
</dbReference>
<dbReference type="PANTHER" id="PTHR24188:SF29">
    <property type="entry name" value="GH09064P"/>
    <property type="match status" value="1"/>
</dbReference>
<sequence length="138" mass="14732">MASFEGHLEVVRLLRGALADVNLAMYSGATPLFIAAQEGFLEIVQYLCDTALADMELAMAHGATPLSIAAEVDHVAVVSYLCTRQADMNKAISRACPDSVGPDEDPEDWDGATPLFIAAYMGHCSVVSCLARHGADFR</sequence>
<gene>
    <name evidence="4" type="ORF">PGLA1383_LOCUS53037</name>
</gene>
<feature type="repeat" description="ANK" evidence="3">
    <location>
        <begin position="110"/>
        <end position="138"/>
    </location>
</feature>
<evidence type="ECO:0000256" key="1">
    <source>
        <dbReference type="ARBA" id="ARBA00022737"/>
    </source>
</evidence>
<dbReference type="PRINTS" id="PR01415">
    <property type="entry name" value="ANKYRIN"/>
</dbReference>
<dbReference type="Pfam" id="PF12796">
    <property type="entry name" value="Ank_2"/>
    <property type="match status" value="1"/>
</dbReference>
<evidence type="ECO:0000256" key="2">
    <source>
        <dbReference type="ARBA" id="ARBA00023043"/>
    </source>
</evidence>
<reference evidence="4" key="1">
    <citation type="submission" date="2021-02" db="EMBL/GenBank/DDBJ databases">
        <authorList>
            <person name="Dougan E. K."/>
            <person name="Rhodes N."/>
            <person name="Thang M."/>
            <person name="Chan C."/>
        </authorList>
    </citation>
    <scope>NUCLEOTIDE SEQUENCE</scope>
</reference>
<organism evidence="4 5">
    <name type="scientific">Polarella glacialis</name>
    <name type="common">Dinoflagellate</name>
    <dbReference type="NCBI Taxonomy" id="89957"/>
    <lineage>
        <taxon>Eukaryota</taxon>
        <taxon>Sar</taxon>
        <taxon>Alveolata</taxon>
        <taxon>Dinophyceae</taxon>
        <taxon>Suessiales</taxon>
        <taxon>Suessiaceae</taxon>
        <taxon>Polarella</taxon>
    </lineage>
</organism>
<proteinExistence type="predicted"/>
<keyword evidence="2 3" id="KW-0040">ANK repeat</keyword>